<evidence type="ECO:0000256" key="4">
    <source>
        <dbReference type="RuleBase" id="RU000481"/>
    </source>
</evidence>
<dbReference type="STRING" id="583355.Caka_2232"/>
<evidence type="ECO:0000259" key="5">
    <source>
        <dbReference type="Pfam" id="PF00155"/>
    </source>
</evidence>
<dbReference type="HOGENOM" id="CLU_017584_4_5_0"/>
<dbReference type="OrthoDB" id="9813612at2"/>
<evidence type="ECO:0000313" key="7">
    <source>
        <dbReference type="Proteomes" id="UP000000925"/>
    </source>
</evidence>
<dbReference type="InterPro" id="IPR015421">
    <property type="entry name" value="PyrdxlP-dep_Trfase_major"/>
</dbReference>
<dbReference type="GO" id="GO:0008483">
    <property type="term" value="F:transaminase activity"/>
    <property type="evidence" value="ECO:0007669"/>
    <property type="project" value="UniProtKB-KW"/>
</dbReference>
<dbReference type="RefSeq" id="WP_013043971.1">
    <property type="nucleotide sequence ID" value="NC_014008.1"/>
</dbReference>
<dbReference type="EMBL" id="CP001998">
    <property type="protein sequence ID" value="ADE55249.1"/>
    <property type="molecule type" value="Genomic_DNA"/>
</dbReference>
<dbReference type="Proteomes" id="UP000000925">
    <property type="component" value="Chromosome"/>
</dbReference>
<dbReference type="Pfam" id="PF00155">
    <property type="entry name" value="Aminotran_1_2"/>
    <property type="match status" value="1"/>
</dbReference>
<evidence type="ECO:0000256" key="2">
    <source>
        <dbReference type="ARBA" id="ARBA00022576"/>
    </source>
</evidence>
<keyword evidence="7" id="KW-1185">Reference proteome</keyword>
<protein>
    <recommendedName>
        <fullName evidence="4">Aminotransferase</fullName>
        <ecNumber evidence="4">2.6.1.-</ecNumber>
    </recommendedName>
</protein>
<dbReference type="InterPro" id="IPR015424">
    <property type="entry name" value="PyrdxlP-dep_Trfase"/>
</dbReference>
<dbReference type="PANTHER" id="PTHR42832:SF3">
    <property type="entry name" value="L-GLUTAMINE--4-(METHYLSULFANYL)-2-OXOBUTANOATE AMINOTRANSFERASE"/>
    <property type="match status" value="1"/>
</dbReference>
<evidence type="ECO:0000313" key="6">
    <source>
        <dbReference type="EMBL" id="ADE55249.1"/>
    </source>
</evidence>
<evidence type="ECO:0000256" key="1">
    <source>
        <dbReference type="ARBA" id="ARBA00001933"/>
    </source>
</evidence>
<dbReference type="InterPro" id="IPR004839">
    <property type="entry name" value="Aminotransferase_I/II_large"/>
</dbReference>
<dbReference type="Gene3D" id="3.90.1150.10">
    <property type="entry name" value="Aspartate Aminotransferase, domain 1"/>
    <property type="match status" value="1"/>
</dbReference>
<evidence type="ECO:0000256" key="3">
    <source>
        <dbReference type="ARBA" id="ARBA00022679"/>
    </source>
</evidence>
<keyword evidence="3 4" id="KW-0808">Transferase</keyword>
<dbReference type="InterPro" id="IPR015422">
    <property type="entry name" value="PyrdxlP-dep_Trfase_small"/>
</dbReference>
<proteinExistence type="inferred from homology"/>
<dbReference type="EC" id="2.6.1.-" evidence="4"/>
<dbReference type="InterPro" id="IPR050881">
    <property type="entry name" value="LL-DAP_aminotransferase"/>
</dbReference>
<sequence>MSDPYIQELFAERIGGNQYGKSTAIYKFEKIKRAKKAAKEAKPDVDLIDMGVGEPDEMAFPIVVKTLQEEAAKPENRGYADNGGDEFKAAAAKYMADVFGVTDIDADSEVVHSIGSKTALSMIPACFINPGDYVLMTVPGYPVLGTHAKYLGGQVHNMPLEAANNFLPDLDAVPADVLEKAKIMVLNYPNNPTGASATLEFFEKAVAFAKANNLIILQDAAYASLIFEGKPTSIFQVEGAKEVAIELHSLSKSYNMTGWRIGFVVGNPLIVKAYADMKDNSDSGQFLAIQKAGAAALANPQITEEIAGKYSRRMDLLVEALNSVGFKAKKPQGSFFLYVSAPKSATIDGSTTAFASGEDFSQWLITNELISTVPWDDCGNFVRFSVTFAAQGEEAEKAIAAEIGARLAKYSFEF</sequence>
<dbReference type="eggNOG" id="COG0436">
    <property type="taxonomic scope" value="Bacteria"/>
</dbReference>
<keyword evidence="2 4" id="KW-0032">Aminotransferase</keyword>
<dbReference type="AlphaFoldDB" id="D5EM89"/>
<dbReference type="PROSITE" id="PS00105">
    <property type="entry name" value="AA_TRANSFER_CLASS_1"/>
    <property type="match status" value="1"/>
</dbReference>
<dbReference type="GO" id="GO:0030170">
    <property type="term" value="F:pyridoxal phosphate binding"/>
    <property type="evidence" value="ECO:0007669"/>
    <property type="project" value="InterPro"/>
</dbReference>
<name>D5EM89_CORAD</name>
<dbReference type="SUPFAM" id="SSF53383">
    <property type="entry name" value="PLP-dependent transferases"/>
    <property type="match status" value="1"/>
</dbReference>
<gene>
    <name evidence="6" type="ordered locus">Caka_2232</name>
</gene>
<dbReference type="Gene3D" id="3.40.640.10">
    <property type="entry name" value="Type I PLP-dependent aspartate aminotransferase-like (Major domain)"/>
    <property type="match status" value="1"/>
</dbReference>
<reference evidence="6 7" key="1">
    <citation type="journal article" date="2010" name="Stand. Genomic Sci.">
        <title>Complete genome sequence of Coraliomargarita akajimensis type strain (04OKA010-24).</title>
        <authorList>
            <person name="Mavromatis K."/>
            <person name="Abt B."/>
            <person name="Brambilla E."/>
            <person name="Lapidus A."/>
            <person name="Copeland A."/>
            <person name="Deshpande S."/>
            <person name="Nolan M."/>
            <person name="Lucas S."/>
            <person name="Tice H."/>
            <person name="Cheng J.F."/>
            <person name="Han C."/>
            <person name="Detter J.C."/>
            <person name="Woyke T."/>
            <person name="Goodwin L."/>
            <person name="Pitluck S."/>
            <person name="Held B."/>
            <person name="Brettin T."/>
            <person name="Tapia R."/>
            <person name="Ivanova N."/>
            <person name="Mikhailova N."/>
            <person name="Pati A."/>
            <person name="Liolios K."/>
            <person name="Chen A."/>
            <person name="Palaniappan K."/>
            <person name="Land M."/>
            <person name="Hauser L."/>
            <person name="Chang Y.J."/>
            <person name="Jeffries C.D."/>
            <person name="Rohde M."/>
            <person name="Goker M."/>
            <person name="Bristow J."/>
            <person name="Eisen J.A."/>
            <person name="Markowitz V."/>
            <person name="Hugenholtz P."/>
            <person name="Klenk H.P."/>
            <person name="Kyrpides N.C."/>
        </authorList>
    </citation>
    <scope>NUCLEOTIDE SEQUENCE [LARGE SCALE GENOMIC DNA]</scope>
    <source>
        <strain evidence="7">DSM 45221 / IAM 15411 / JCM 23193 / KCTC 12865</strain>
    </source>
</reference>
<comment type="similarity">
    <text evidence="4">Belongs to the class-I pyridoxal-phosphate-dependent aminotransferase family.</text>
</comment>
<organism evidence="6 7">
    <name type="scientific">Coraliomargarita akajimensis (strain DSM 45221 / IAM 15411 / JCM 23193 / KCTC 12865 / 04OKA010-24)</name>
    <dbReference type="NCBI Taxonomy" id="583355"/>
    <lineage>
        <taxon>Bacteria</taxon>
        <taxon>Pseudomonadati</taxon>
        <taxon>Verrucomicrobiota</taxon>
        <taxon>Opitutia</taxon>
        <taxon>Puniceicoccales</taxon>
        <taxon>Coraliomargaritaceae</taxon>
        <taxon>Coraliomargarita</taxon>
    </lineage>
</organism>
<dbReference type="InterPro" id="IPR004838">
    <property type="entry name" value="NHTrfase_class1_PyrdxlP-BS"/>
</dbReference>
<dbReference type="KEGG" id="caa:Caka_2232"/>
<comment type="cofactor">
    <cofactor evidence="1 4">
        <name>pyridoxal 5'-phosphate</name>
        <dbReference type="ChEBI" id="CHEBI:597326"/>
    </cofactor>
</comment>
<feature type="domain" description="Aminotransferase class I/classII large" evidence="5">
    <location>
        <begin position="46"/>
        <end position="391"/>
    </location>
</feature>
<dbReference type="CDD" id="cd00609">
    <property type="entry name" value="AAT_like"/>
    <property type="match status" value="1"/>
</dbReference>
<accession>D5EM89</accession>
<dbReference type="PANTHER" id="PTHR42832">
    <property type="entry name" value="AMINO ACID AMINOTRANSFERASE"/>
    <property type="match status" value="1"/>
</dbReference>
<dbReference type="NCBIfam" id="NF004937">
    <property type="entry name" value="PRK06290.1"/>
    <property type="match status" value="1"/>
</dbReference>